<keyword evidence="2" id="KW-1185">Reference proteome</keyword>
<organism evidence="1 2">
    <name type="scientific">Trichoderma asperellum (strain ATCC 204424 / CBS 433.97 / NBRC 101777)</name>
    <dbReference type="NCBI Taxonomy" id="1042311"/>
    <lineage>
        <taxon>Eukaryota</taxon>
        <taxon>Fungi</taxon>
        <taxon>Dikarya</taxon>
        <taxon>Ascomycota</taxon>
        <taxon>Pezizomycotina</taxon>
        <taxon>Sordariomycetes</taxon>
        <taxon>Hypocreomycetidae</taxon>
        <taxon>Hypocreales</taxon>
        <taxon>Hypocreaceae</taxon>
        <taxon>Trichoderma</taxon>
    </lineage>
</organism>
<dbReference type="Proteomes" id="UP000240493">
    <property type="component" value="Unassembled WGS sequence"/>
</dbReference>
<reference evidence="1 2" key="1">
    <citation type="submission" date="2016-07" db="EMBL/GenBank/DDBJ databases">
        <title>Multiple horizontal gene transfer events from other fungi enriched the ability of initially mycotrophic Trichoderma (Ascomycota) to feed on dead plant biomass.</title>
        <authorList>
            <consortium name="DOE Joint Genome Institute"/>
            <person name="Aerts A."/>
            <person name="Atanasova L."/>
            <person name="Chenthamara K."/>
            <person name="Zhang J."/>
            <person name="Grujic M."/>
            <person name="Henrissat B."/>
            <person name="Kuo A."/>
            <person name="Salamov A."/>
            <person name="Lipzen A."/>
            <person name="Labutti K."/>
            <person name="Barry K."/>
            <person name="Miao Y."/>
            <person name="Rahimi M.J."/>
            <person name="Shen Q."/>
            <person name="Grigoriev I.V."/>
            <person name="Kubicek C.P."/>
            <person name="Druzhinina I.S."/>
        </authorList>
    </citation>
    <scope>NUCLEOTIDE SEQUENCE [LARGE SCALE GENOMIC DNA]</scope>
    <source>
        <strain evidence="1 2">CBS 433.97</strain>
    </source>
</reference>
<sequence length="328" mass="36527">MDLWTNTPWKHYDPDDMNSVEELVQGTKDWLTADQDTRTRVAAILPNLIKGFASRLRYDTEYLIHQDIITFIDDHSYEISAECLSALSTEPNIIQGIQDTIMSSLLPAHHYGEPQNCAVVFELECDLRSFSETQNPEDRPGEGLKAAFTMTGSDLDVQGATCGNYMHQTWPLTGKAITELVRGALCTMPDGTKLSASIDESTGKLTVEAYGSAVSVAELGEQLAWLRPAVRASPLDNDKIAYCVPVIIKDLGSGNMMPHSSIFQPSFEKMEETSGTRLNGRCIIVKGYPISRRNVWRESGCPGQCDVMIGTDYWNRLIEKLCCSRWCL</sequence>
<evidence type="ECO:0000313" key="1">
    <source>
        <dbReference type="EMBL" id="PTB42512.1"/>
    </source>
</evidence>
<dbReference type="OrthoDB" id="3521097at2759"/>
<gene>
    <name evidence="1" type="ORF">M441DRAFT_68035</name>
</gene>
<name>A0A2T3ZCI0_TRIA4</name>
<evidence type="ECO:0000313" key="2">
    <source>
        <dbReference type="Proteomes" id="UP000240493"/>
    </source>
</evidence>
<accession>A0A2T3ZCI0</accession>
<proteinExistence type="predicted"/>
<dbReference type="STRING" id="1042311.A0A2T3ZCI0"/>
<protein>
    <submittedName>
        <fullName evidence="1">Uncharacterized protein</fullName>
    </submittedName>
</protein>
<dbReference type="AlphaFoldDB" id="A0A2T3ZCI0"/>
<dbReference type="EMBL" id="KZ679260">
    <property type="protein sequence ID" value="PTB42512.1"/>
    <property type="molecule type" value="Genomic_DNA"/>
</dbReference>